<feature type="region of interest" description="Disordered" evidence="1">
    <location>
        <begin position="167"/>
        <end position="190"/>
    </location>
</feature>
<dbReference type="AlphaFoldDB" id="A0A2R6W4A1"/>
<keyword evidence="3" id="KW-1185">Reference proteome</keyword>
<accession>A0A2R6W4A1</accession>
<dbReference type="EMBL" id="KZ772827">
    <property type="protein sequence ID" value="PTQ28679.1"/>
    <property type="molecule type" value="Genomic_DNA"/>
</dbReference>
<protein>
    <submittedName>
        <fullName evidence="2">Uncharacterized protein</fullName>
    </submittedName>
</protein>
<proteinExistence type="predicted"/>
<feature type="region of interest" description="Disordered" evidence="1">
    <location>
        <begin position="88"/>
        <end position="128"/>
    </location>
</feature>
<evidence type="ECO:0000313" key="2">
    <source>
        <dbReference type="EMBL" id="PTQ28679.1"/>
    </source>
</evidence>
<feature type="compositionally biased region" description="Polar residues" evidence="1">
    <location>
        <begin position="9"/>
        <end position="24"/>
    </location>
</feature>
<organism evidence="2 3">
    <name type="scientific">Marchantia polymorpha</name>
    <name type="common">Common liverwort</name>
    <name type="synonym">Marchantia aquatica</name>
    <dbReference type="NCBI Taxonomy" id="3197"/>
    <lineage>
        <taxon>Eukaryota</taxon>
        <taxon>Viridiplantae</taxon>
        <taxon>Streptophyta</taxon>
        <taxon>Embryophyta</taxon>
        <taxon>Marchantiophyta</taxon>
        <taxon>Marchantiopsida</taxon>
        <taxon>Marchantiidae</taxon>
        <taxon>Marchantiales</taxon>
        <taxon>Marchantiaceae</taxon>
        <taxon>Marchantia</taxon>
    </lineage>
</organism>
<dbReference type="Proteomes" id="UP000244005">
    <property type="component" value="Unassembled WGS sequence"/>
</dbReference>
<reference evidence="3" key="1">
    <citation type="journal article" date="2017" name="Cell">
        <title>Insights into land plant evolution garnered from the Marchantia polymorpha genome.</title>
        <authorList>
            <person name="Bowman J.L."/>
            <person name="Kohchi T."/>
            <person name="Yamato K.T."/>
            <person name="Jenkins J."/>
            <person name="Shu S."/>
            <person name="Ishizaki K."/>
            <person name="Yamaoka S."/>
            <person name="Nishihama R."/>
            <person name="Nakamura Y."/>
            <person name="Berger F."/>
            <person name="Adam C."/>
            <person name="Aki S.S."/>
            <person name="Althoff F."/>
            <person name="Araki T."/>
            <person name="Arteaga-Vazquez M.A."/>
            <person name="Balasubrmanian S."/>
            <person name="Barry K."/>
            <person name="Bauer D."/>
            <person name="Boehm C.R."/>
            <person name="Briginshaw L."/>
            <person name="Caballero-Perez J."/>
            <person name="Catarino B."/>
            <person name="Chen F."/>
            <person name="Chiyoda S."/>
            <person name="Chovatia M."/>
            <person name="Davies K.M."/>
            <person name="Delmans M."/>
            <person name="Demura T."/>
            <person name="Dierschke T."/>
            <person name="Dolan L."/>
            <person name="Dorantes-Acosta A.E."/>
            <person name="Eklund D.M."/>
            <person name="Florent S.N."/>
            <person name="Flores-Sandoval E."/>
            <person name="Fujiyama A."/>
            <person name="Fukuzawa H."/>
            <person name="Galik B."/>
            <person name="Grimanelli D."/>
            <person name="Grimwood J."/>
            <person name="Grossniklaus U."/>
            <person name="Hamada T."/>
            <person name="Haseloff J."/>
            <person name="Hetherington A.J."/>
            <person name="Higo A."/>
            <person name="Hirakawa Y."/>
            <person name="Hundley H.N."/>
            <person name="Ikeda Y."/>
            <person name="Inoue K."/>
            <person name="Inoue S.I."/>
            <person name="Ishida S."/>
            <person name="Jia Q."/>
            <person name="Kakita M."/>
            <person name="Kanazawa T."/>
            <person name="Kawai Y."/>
            <person name="Kawashima T."/>
            <person name="Kennedy M."/>
            <person name="Kinose K."/>
            <person name="Kinoshita T."/>
            <person name="Kohara Y."/>
            <person name="Koide E."/>
            <person name="Komatsu K."/>
            <person name="Kopischke S."/>
            <person name="Kubo M."/>
            <person name="Kyozuka J."/>
            <person name="Lagercrantz U."/>
            <person name="Lin S.S."/>
            <person name="Lindquist E."/>
            <person name="Lipzen A.M."/>
            <person name="Lu C.W."/>
            <person name="De Luna E."/>
            <person name="Martienssen R.A."/>
            <person name="Minamino N."/>
            <person name="Mizutani M."/>
            <person name="Mizutani M."/>
            <person name="Mochizuki N."/>
            <person name="Monte I."/>
            <person name="Mosher R."/>
            <person name="Nagasaki H."/>
            <person name="Nakagami H."/>
            <person name="Naramoto S."/>
            <person name="Nishitani K."/>
            <person name="Ohtani M."/>
            <person name="Okamoto T."/>
            <person name="Okumura M."/>
            <person name="Phillips J."/>
            <person name="Pollak B."/>
            <person name="Reinders A."/>
            <person name="Rovekamp M."/>
            <person name="Sano R."/>
            <person name="Sawa S."/>
            <person name="Schmid M.W."/>
            <person name="Shirakawa M."/>
            <person name="Solano R."/>
            <person name="Spunde A."/>
            <person name="Suetsugu N."/>
            <person name="Sugano S."/>
            <person name="Sugiyama A."/>
            <person name="Sun R."/>
            <person name="Suzuki Y."/>
            <person name="Takenaka M."/>
            <person name="Takezawa D."/>
            <person name="Tomogane H."/>
            <person name="Tsuzuki M."/>
            <person name="Ueda T."/>
            <person name="Umeda M."/>
            <person name="Ward J.M."/>
            <person name="Watanabe Y."/>
            <person name="Yazaki K."/>
            <person name="Yokoyama R."/>
            <person name="Yoshitake Y."/>
            <person name="Yotsui I."/>
            <person name="Zachgo S."/>
            <person name="Schmutz J."/>
        </authorList>
    </citation>
    <scope>NUCLEOTIDE SEQUENCE [LARGE SCALE GENOMIC DNA]</scope>
    <source>
        <strain evidence="3">Tak-1</strain>
    </source>
</reference>
<name>A0A2R6W4A1_MARPO</name>
<evidence type="ECO:0000313" key="3">
    <source>
        <dbReference type="Proteomes" id="UP000244005"/>
    </source>
</evidence>
<feature type="compositionally biased region" description="Basic residues" evidence="1">
    <location>
        <begin position="100"/>
        <end position="109"/>
    </location>
</feature>
<feature type="region of interest" description="Disordered" evidence="1">
    <location>
        <begin position="1"/>
        <end position="24"/>
    </location>
</feature>
<gene>
    <name evidence="2" type="ORF">MARPO_0157s0011</name>
</gene>
<sequence length="190" mass="20445">MARCHQHRQLSFTRRQQGASQPASQTCRAVPCQAVRSRANQSQIFFHRRMARLPLRLACSLEPLASGCNALFIRCCSRPKLSVFTLMPSLPSSRPGPLAPRRRPARPKKLPPSPSPSRAAPAARHARGAHPCSPAARLACHHPKISSPLPNRKRPPLSLTSACAIRAPSSGALPPCPSSGPALPCLRSST</sequence>
<evidence type="ECO:0000256" key="1">
    <source>
        <dbReference type="SAM" id="MobiDB-lite"/>
    </source>
</evidence>
<dbReference type="Gramene" id="Mp4g08680.1">
    <property type="protein sequence ID" value="Mp4g08680.1.cds1"/>
    <property type="gene ID" value="Mp4g08680"/>
</dbReference>